<organism evidence="2 3">
    <name type="scientific">Candidozyma auris</name>
    <name type="common">Yeast</name>
    <name type="synonym">Candida auris</name>
    <dbReference type="NCBI Taxonomy" id="498019"/>
    <lineage>
        <taxon>Eukaryota</taxon>
        <taxon>Fungi</taxon>
        <taxon>Dikarya</taxon>
        <taxon>Ascomycota</taxon>
        <taxon>Saccharomycotina</taxon>
        <taxon>Pichiomycetes</taxon>
        <taxon>Metschnikowiaceae</taxon>
        <taxon>Candidozyma</taxon>
    </lineage>
</organism>
<evidence type="ECO:0000313" key="2">
    <source>
        <dbReference type="EMBL" id="KNE00313.1"/>
    </source>
</evidence>
<gene>
    <name evidence="2" type="ORF">QG37_02863</name>
</gene>
<keyword evidence="1" id="KW-0732">Signal</keyword>
<name>A0A0L0P1N9_CANAR</name>
<dbReference type="AlphaFoldDB" id="A0A0L0P1N9"/>
<feature type="chain" id="PRO_5005545454" evidence="1">
    <location>
        <begin position="24"/>
        <end position="48"/>
    </location>
</feature>
<dbReference type="EMBL" id="LGST01000019">
    <property type="protein sequence ID" value="KNE00313.1"/>
    <property type="molecule type" value="Genomic_DNA"/>
</dbReference>
<accession>A0A0L0P1N9</accession>
<sequence>MLGNVEEVAFYFFLLLYLQLASALADNGKGTVNKFINHQFWPQVSLTS</sequence>
<protein>
    <submittedName>
        <fullName evidence="2">Uncharacterized protein</fullName>
    </submittedName>
</protein>
<evidence type="ECO:0000313" key="3">
    <source>
        <dbReference type="Proteomes" id="UP000037122"/>
    </source>
</evidence>
<reference evidence="3" key="1">
    <citation type="journal article" date="2015" name="BMC Genomics">
        <title>Draft genome of a commonly misdiagnosed multidrug resistant pathogen Candida auris.</title>
        <authorList>
            <person name="Chatterjee S."/>
            <person name="Alampalli S.V."/>
            <person name="Nageshan R.K."/>
            <person name="Chettiar S.T."/>
            <person name="Joshi S."/>
            <person name="Tatu U.S."/>
        </authorList>
    </citation>
    <scope>NUCLEOTIDE SEQUENCE [LARGE SCALE GENOMIC DNA]</scope>
    <source>
        <strain evidence="3">6684</strain>
    </source>
</reference>
<feature type="signal peptide" evidence="1">
    <location>
        <begin position="1"/>
        <end position="23"/>
    </location>
</feature>
<evidence type="ECO:0000256" key="1">
    <source>
        <dbReference type="SAM" id="SignalP"/>
    </source>
</evidence>
<dbReference type="VEuPathDB" id="FungiDB:QG37_02863"/>
<dbReference type="Proteomes" id="UP000037122">
    <property type="component" value="Unassembled WGS sequence"/>
</dbReference>
<proteinExistence type="predicted"/>
<comment type="caution">
    <text evidence="2">The sequence shown here is derived from an EMBL/GenBank/DDBJ whole genome shotgun (WGS) entry which is preliminary data.</text>
</comment>